<protein>
    <submittedName>
        <fullName evidence="2">WYL domain-containing protein</fullName>
    </submittedName>
</protein>
<reference evidence="2 3" key="2">
    <citation type="submission" date="2018-06" db="EMBL/GenBank/DDBJ databases">
        <title>Metagenomic assembly of (sub)arctic Cyanobacteria and their associated microbiome from non-axenic cultures.</title>
        <authorList>
            <person name="Baurain D."/>
        </authorList>
    </citation>
    <scope>NUCLEOTIDE SEQUENCE [LARGE SCALE GENOMIC DNA]</scope>
    <source>
        <strain evidence="2">ULC129bin1</strain>
    </source>
</reference>
<feature type="domain" description="WCX" evidence="1">
    <location>
        <begin position="238"/>
        <end position="278"/>
    </location>
</feature>
<proteinExistence type="predicted"/>
<comment type="caution">
    <text evidence="2">The sequence shown here is derived from an EMBL/GenBank/DDBJ whole genome shotgun (WGS) entry which is preliminary data.</text>
</comment>
<dbReference type="Pfam" id="PF25583">
    <property type="entry name" value="WCX"/>
    <property type="match status" value="1"/>
</dbReference>
<name>A0A2W4TZL9_9CYAN</name>
<dbReference type="AlphaFoldDB" id="A0A2W4TZL9"/>
<dbReference type="InterPro" id="IPR057727">
    <property type="entry name" value="WCX_dom"/>
</dbReference>
<accession>A0A2W4TZL9</accession>
<organism evidence="2 3">
    <name type="scientific">Leptolyngbya foveolarum</name>
    <dbReference type="NCBI Taxonomy" id="47253"/>
    <lineage>
        <taxon>Bacteria</taxon>
        <taxon>Bacillati</taxon>
        <taxon>Cyanobacteriota</taxon>
        <taxon>Cyanophyceae</taxon>
        <taxon>Leptolyngbyales</taxon>
        <taxon>Leptolyngbyaceae</taxon>
        <taxon>Leptolyngbya group</taxon>
        <taxon>Leptolyngbya</taxon>
    </lineage>
</organism>
<gene>
    <name evidence="2" type="ORF">DCF25_16435</name>
</gene>
<sequence>MPRKRSSITLSISADEKSQLERLALEFGQTWGDNPNVSKLIKAIAKQKIRLATNHDWQRDRIDILNRAMNQLKDEGYFGEAMELASLLLERSELSQPLRQEIQAWVDSPGLPWRRQLESYLRRDRPFRLAYQDAADRIWSFTVRHAKIERHEDRLYLDCWCDETAGNQDIEGLEPNWSLRLDRIPDEAVLSPVEGHWQLELGYVDIEFHLLNRLALGYRSKTEADLSSEWLPEQQVRRVVRRVRNTFWFFREVRRYGADCEIIGPQIVRDRFIQALTKTMQNYR</sequence>
<evidence type="ECO:0000259" key="1">
    <source>
        <dbReference type="Pfam" id="PF25583"/>
    </source>
</evidence>
<dbReference type="EMBL" id="QBMC01000131">
    <property type="protein sequence ID" value="PZO13164.1"/>
    <property type="molecule type" value="Genomic_DNA"/>
</dbReference>
<dbReference type="Proteomes" id="UP000249354">
    <property type="component" value="Unassembled WGS sequence"/>
</dbReference>
<evidence type="ECO:0000313" key="3">
    <source>
        <dbReference type="Proteomes" id="UP000249354"/>
    </source>
</evidence>
<reference evidence="3" key="1">
    <citation type="submission" date="2018-04" db="EMBL/GenBank/DDBJ databases">
        <authorList>
            <person name="Cornet L."/>
        </authorList>
    </citation>
    <scope>NUCLEOTIDE SEQUENCE [LARGE SCALE GENOMIC DNA]</scope>
</reference>
<evidence type="ECO:0000313" key="2">
    <source>
        <dbReference type="EMBL" id="PZO13164.1"/>
    </source>
</evidence>